<comment type="caution">
    <text evidence="1">The sequence shown here is derived from an EMBL/GenBank/DDBJ whole genome shotgun (WGS) entry which is preliminary data.</text>
</comment>
<dbReference type="Proteomes" id="UP000214610">
    <property type="component" value="Unassembled WGS sequence"/>
</dbReference>
<gene>
    <name evidence="1" type="ORF">ADH67_04785</name>
</gene>
<evidence type="ECO:0000313" key="2">
    <source>
        <dbReference type="Proteomes" id="UP000214610"/>
    </source>
</evidence>
<evidence type="ECO:0000313" key="1">
    <source>
        <dbReference type="EMBL" id="OXE50308.1"/>
    </source>
</evidence>
<dbReference type="AlphaFoldDB" id="A0A227KRZ0"/>
<proteinExistence type="predicted"/>
<dbReference type="EMBL" id="NHMP01000002">
    <property type="protein sequence ID" value="OXE50308.1"/>
    <property type="molecule type" value="Genomic_DNA"/>
</dbReference>
<sequence length="267" mass="30172">MEFVTEFINQHRGFEDSAGNKFSVSQLAGQYAFEQVKLDRKGYDSRRLEKYLSYLSDAGAVFSFNEALSHADDLINCFTADFGHDEDGEATFRIKAQSYRLKKYDCQALWERVKQSELTVSSVKTGSLSFDDLSDEDSSSEGLSDDILDFTVKFELKDCSDEVFAYLFRYVTADSGQLSVEDLVDFQFVDYPNFHDESMTMLNMMEVKAKEKDVECLTSVLKFVENQNMQLGSALPEPVGKTVKTEPKSIDIPASVVATLLVRKNLV</sequence>
<protein>
    <submittedName>
        <fullName evidence="1">Uncharacterized protein</fullName>
    </submittedName>
</protein>
<name>A0A227KRZ0_9BURK</name>
<reference evidence="2" key="1">
    <citation type="submission" date="2017-05" db="EMBL/GenBank/DDBJ databases">
        <title>Improved OligoMM genomes.</title>
        <authorList>
            <person name="Garzetti D."/>
        </authorList>
    </citation>
    <scope>NUCLEOTIDE SEQUENCE [LARGE SCALE GENOMIC DNA]</scope>
    <source>
        <strain evidence="2">YL45</strain>
    </source>
</reference>
<keyword evidence="2" id="KW-1185">Reference proteome</keyword>
<dbReference type="CDD" id="cd22257">
    <property type="entry name" value="AcrIF6-like"/>
    <property type="match status" value="1"/>
</dbReference>
<organism evidence="1 2">
    <name type="scientific">Turicimonas muris</name>
    <dbReference type="NCBI Taxonomy" id="1796652"/>
    <lineage>
        <taxon>Bacteria</taxon>
        <taxon>Pseudomonadati</taxon>
        <taxon>Pseudomonadota</taxon>
        <taxon>Betaproteobacteria</taxon>
        <taxon>Burkholderiales</taxon>
        <taxon>Sutterellaceae</taxon>
        <taxon>Turicimonas</taxon>
    </lineage>
</organism>
<accession>A0A227KRZ0</accession>